<evidence type="ECO:0000256" key="1">
    <source>
        <dbReference type="SAM" id="MobiDB-lite"/>
    </source>
</evidence>
<name>A0A6A5Z0Y1_9PLEO</name>
<protein>
    <recommendedName>
        <fullName evidence="2">DUF7587 domain-containing protein</fullName>
    </recommendedName>
</protein>
<accession>A0A6A5Z0Y1</accession>
<feature type="compositionally biased region" description="Basic residues" evidence="1">
    <location>
        <begin position="365"/>
        <end position="375"/>
    </location>
</feature>
<dbReference type="OrthoDB" id="5295996at2759"/>
<dbReference type="Pfam" id="PF24494">
    <property type="entry name" value="DUF7587"/>
    <property type="match status" value="1"/>
</dbReference>
<organism evidence="3 4">
    <name type="scientific">Lophiotrema nucula</name>
    <dbReference type="NCBI Taxonomy" id="690887"/>
    <lineage>
        <taxon>Eukaryota</taxon>
        <taxon>Fungi</taxon>
        <taxon>Dikarya</taxon>
        <taxon>Ascomycota</taxon>
        <taxon>Pezizomycotina</taxon>
        <taxon>Dothideomycetes</taxon>
        <taxon>Pleosporomycetidae</taxon>
        <taxon>Pleosporales</taxon>
        <taxon>Lophiotremataceae</taxon>
        <taxon>Lophiotrema</taxon>
    </lineage>
</organism>
<evidence type="ECO:0000313" key="4">
    <source>
        <dbReference type="Proteomes" id="UP000799770"/>
    </source>
</evidence>
<keyword evidence="4" id="KW-1185">Reference proteome</keyword>
<feature type="domain" description="DUF7587" evidence="2">
    <location>
        <begin position="18"/>
        <end position="130"/>
    </location>
</feature>
<feature type="compositionally biased region" description="Basic and acidic residues" evidence="1">
    <location>
        <begin position="398"/>
        <end position="414"/>
    </location>
</feature>
<proteinExistence type="predicted"/>
<feature type="region of interest" description="Disordered" evidence="1">
    <location>
        <begin position="313"/>
        <end position="414"/>
    </location>
</feature>
<gene>
    <name evidence="3" type="ORF">BDV96DRAFT_664437</name>
</gene>
<evidence type="ECO:0000259" key="2">
    <source>
        <dbReference type="Pfam" id="PF24494"/>
    </source>
</evidence>
<dbReference type="Proteomes" id="UP000799770">
    <property type="component" value="Unassembled WGS sequence"/>
</dbReference>
<sequence>MGITEAKKVDMEAKRKRVPRFLFRAWHSRSSGAPDAATMTATEIVPPAFKNGSGHVDIYEMNDAELNRMVESHYNGREIPLSEFSSWAASLHLVLFYAKSMEDEGKTASVAVMDTQAVDGRVLVWHVPHIYVGGQNHEFLAHGCIRGPGLKSVTFKELMKKGLDKILPEIRSPFLDQFAFNKRFDMFSKKPTPIIEVDLRIMRGIAEAFDDLNLPVAVALVCLRPRVWLERDRTKRGQVQNADLQLMWDVLLGPYRALPRHTLPRSWLEPGLVDTKRFNDVKQWIDLFHQLVSHDPLIKAHLSVKSSVSRRTTALASRSYETKPNLQKEPGKKSEGTKLLDKKGIDKKRKAPDDDIDKDSPPRPKMIKKAKKHSSTLHSRSVDVKETGSKRHTRKGLSKADREVVDAGMKEGLL</sequence>
<evidence type="ECO:0000313" key="3">
    <source>
        <dbReference type="EMBL" id="KAF2112746.1"/>
    </source>
</evidence>
<feature type="compositionally biased region" description="Basic and acidic residues" evidence="1">
    <location>
        <begin position="380"/>
        <end position="389"/>
    </location>
</feature>
<feature type="compositionally biased region" description="Basic and acidic residues" evidence="1">
    <location>
        <begin position="329"/>
        <end position="344"/>
    </location>
</feature>
<dbReference type="EMBL" id="ML977330">
    <property type="protein sequence ID" value="KAF2112746.1"/>
    <property type="molecule type" value="Genomic_DNA"/>
</dbReference>
<dbReference type="AlphaFoldDB" id="A0A6A5Z0Y1"/>
<reference evidence="3" key="1">
    <citation type="journal article" date="2020" name="Stud. Mycol.">
        <title>101 Dothideomycetes genomes: a test case for predicting lifestyles and emergence of pathogens.</title>
        <authorList>
            <person name="Haridas S."/>
            <person name="Albert R."/>
            <person name="Binder M."/>
            <person name="Bloem J."/>
            <person name="Labutti K."/>
            <person name="Salamov A."/>
            <person name="Andreopoulos B."/>
            <person name="Baker S."/>
            <person name="Barry K."/>
            <person name="Bills G."/>
            <person name="Bluhm B."/>
            <person name="Cannon C."/>
            <person name="Castanera R."/>
            <person name="Culley D."/>
            <person name="Daum C."/>
            <person name="Ezra D."/>
            <person name="Gonzalez J."/>
            <person name="Henrissat B."/>
            <person name="Kuo A."/>
            <person name="Liang C."/>
            <person name="Lipzen A."/>
            <person name="Lutzoni F."/>
            <person name="Magnuson J."/>
            <person name="Mondo S."/>
            <person name="Nolan M."/>
            <person name="Ohm R."/>
            <person name="Pangilinan J."/>
            <person name="Park H.-J."/>
            <person name="Ramirez L."/>
            <person name="Alfaro M."/>
            <person name="Sun H."/>
            <person name="Tritt A."/>
            <person name="Yoshinaga Y."/>
            <person name="Zwiers L.-H."/>
            <person name="Turgeon B."/>
            <person name="Goodwin S."/>
            <person name="Spatafora J."/>
            <person name="Crous P."/>
            <person name="Grigoriev I."/>
        </authorList>
    </citation>
    <scope>NUCLEOTIDE SEQUENCE</scope>
    <source>
        <strain evidence="3">CBS 627.86</strain>
    </source>
</reference>
<dbReference type="InterPro" id="IPR056009">
    <property type="entry name" value="DUF7587"/>
</dbReference>